<dbReference type="InterPro" id="IPR006016">
    <property type="entry name" value="UspA"/>
</dbReference>
<accession>A0A5B9R072</accession>
<dbReference type="InterPro" id="IPR051688">
    <property type="entry name" value="USP_A"/>
</dbReference>
<dbReference type="EMBL" id="CP042914">
    <property type="protein sequence ID" value="QEG39661.1"/>
    <property type="molecule type" value="Genomic_DNA"/>
</dbReference>
<evidence type="ECO:0000313" key="4">
    <source>
        <dbReference type="Proteomes" id="UP000325286"/>
    </source>
</evidence>
<dbReference type="AlphaFoldDB" id="A0A5B9R072"/>
<dbReference type="PANTHER" id="PTHR43010:SF1">
    <property type="entry name" value="USPA DOMAIN-CONTAINING PROTEIN"/>
    <property type="match status" value="1"/>
</dbReference>
<organism evidence="3 4">
    <name type="scientific">Roseimaritima ulvae</name>
    <dbReference type="NCBI Taxonomy" id="980254"/>
    <lineage>
        <taxon>Bacteria</taxon>
        <taxon>Pseudomonadati</taxon>
        <taxon>Planctomycetota</taxon>
        <taxon>Planctomycetia</taxon>
        <taxon>Pirellulales</taxon>
        <taxon>Pirellulaceae</taxon>
        <taxon>Roseimaritima</taxon>
    </lineage>
</organism>
<name>A0A5B9R072_9BACT</name>
<reference evidence="3 4" key="1">
    <citation type="submission" date="2019-08" db="EMBL/GenBank/DDBJ databases">
        <title>Deep-cultivation of Planctomycetes and their phenomic and genomic characterization uncovers novel biology.</title>
        <authorList>
            <person name="Wiegand S."/>
            <person name="Jogler M."/>
            <person name="Boedeker C."/>
            <person name="Pinto D."/>
            <person name="Vollmers J."/>
            <person name="Rivas-Marin E."/>
            <person name="Kohn T."/>
            <person name="Peeters S.H."/>
            <person name="Heuer A."/>
            <person name="Rast P."/>
            <person name="Oberbeckmann S."/>
            <person name="Bunk B."/>
            <person name="Jeske O."/>
            <person name="Meyerdierks A."/>
            <person name="Storesund J.E."/>
            <person name="Kallscheuer N."/>
            <person name="Luecker S."/>
            <person name="Lage O.M."/>
            <person name="Pohl T."/>
            <person name="Merkel B.J."/>
            <person name="Hornburger P."/>
            <person name="Mueller R.-W."/>
            <person name="Bruemmer F."/>
            <person name="Labrenz M."/>
            <person name="Spormann A.M."/>
            <person name="Op den Camp H."/>
            <person name="Overmann J."/>
            <person name="Amann R."/>
            <person name="Jetten M.S.M."/>
            <person name="Mascher T."/>
            <person name="Medema M.H."/>
            <person name="Devos D.P."/>
            <person name="Kaster A.-K."/>
            <person name="Ovreas L."/>
            <person name="Rohde M."/>
            <person name="Galperin M.Y."/>
            <person name="Jogler C."/>
        </authorList>
    </citation>
    <scope>NUCLEOTIDE SEQUENCE [LARGE SCALE GENOMIC DNA]</scope>
    <source>
        <strain evidence="3 4">UC8</strain>
    </source>
</reference>
<dbReference type="Gene3D" id="3.40.50.620">
    <property type="entry name" value="HUPs"/>
    <property type="match status" value="2"/>
</dbReference>
<dbReference type="OrthoDB" id="6368426at2"/>
<dbReference type="InterPro" id="IPR014729">
    <property type="entry name" value="Rossmann-like_a/b/a_fold"/>
</dbReference>
<keyword evidence="4" id="KW-1185">Reference proteome</keyword>
<gene>
    <name evidence="3" type="ORF">UC8_16570</name>
</gene>
<feature type="domain" description="UspA" evidence="2">
    <location>
        <begin position="160"/>
        <end position="282"/>
    </location>
</feature>
<dbReference type="Proteomes" id="UP000325286">
    <property type="component" value="Chromosome"/>
</dbReference>
<dbReference type="PANTHER" id="PTHR43010">
    <property type="entry name" value="UNIVERSAL STRESS PROTEIN SLR1230"/>
    <property type="match status" value="1"/>
</dbReference>
<sequence length="304" mass="33704">MHHVLLAVDGSKASLQAAWLLARLPYPSRYELTVARIIEVPPLPNPLRSAEVIDRHYRQEKYAAAETLAEVSAMFDGARVRIDNIIDRGPVGERLVQIGEQIGADLIVVGATGRSQISRILLGSVSDHVATHARCSVLVVRPRAIGERDQPLEICMAYQKDSPLALREIADIRWWSSTRLHVLSVLPFSEGMFAAPRDRAEVVGQYEADLDDARLQLAAVAPAIKMHLAENEHVGEEIVRFAEQRDIDVLVVGETQRDNLPRFLLGSTSRYVLRHAPCSVWIGRPALCKTNPEVSPAIQQSLAR</sequence>
<feature type="domain" description="UspA" evidence="2">
    <location>
        <begin position="2"/>
        <end position="141"/>
    </location>
</feature>
<dbReference type="PRINTS" id="PR01438">
    <property type="entry name" value="UNVRSLSTRESS"/>
</dbReference>
<dbReference type="CDD" id="cd00293">
    <property type="entry name" value="USP-like"/>
    <property type="match status" value="1"/>
</dbReference>
<dbReference type="KEGG" id="rul:UC8_16570"/>
<dbReference type="InterPro" id="IPR006015">
    <property type="entry name" value="Universal_stress_UspA"/>
</dbReference>
<evidence type="ECO:0000259" key="2">
    <source>
        <dbReference type="Pfam" id="PF00582"/>
    </source>
</evidence>
<comment type="similarity">
    <text evidence="1">Belongs to the universal stress protein A family.</text>
</comment>
<protein>
    <submittedName>
        <fullName evidence="3">Universal stress protein</fullName>
    </submittedName>
</protein>
<evidence type="ECO:0000313" key="3">
    <source>
        <dbReference type="EMBL" id="QEG39661.1"/>
    </source>
</evidence>
<dbReference type="Pfam" id="PF00582">
    <property type="entry name" value="Usp"/>
    <property type="match status" value="2"/>
</dbReference>
<dbReference type="CDD" id="cd23659">
    <property type="entry name" value="USP_At3g01520-like"/>
    <property type="match status" value="1"/>
</dbReference>
<dbReference type="SUPFAM" id="SSF52402">
    <property type="entry name" value="Adenine nucleotide alpha hydrolases-like"/>
    <property type="match status" value="2"/>
</dbReference>
<evidence type="ECO:0000256" key="1">
    <source>
        <dbReference type="ARBA" id="ARBA00008791"/>
    </source>
</evidence>
<dbReference type="RefSeq" id="WP_068133291.1">
    <property type="nucleotide sequence ID" value="NZ_CP042914.1"/>
</dbReference>
<proteinExistence type="inferred from homology"/>